<evidence type="ECO:0000313" key="2">
    <source>
        <dbReference type="Proteomes" id="UP000823613"/>
    </source>
</evidence>
<organism evidence="1 2">
    <name type="scientific">Candidatus Onthovivens merdipullorum</name>
    <dbReference type="NCBI Taxonomy" id="2840889"/>
    <lineage>
        <taxon>Bacteria</taxon>
        <taxon>Bacillati</taxon>
        <taxon>Bacillota</taxon>
        <taxon>Bacilli</taxon>
        <taxon>Bacillales</taxon>
        <taxon>Candidatus Onthovivens</taxon>
    </lineage>
</organism>
<accession>A0A9D9DII4</accession>
<protein>
    <recommendedName>
        <fullName evidence="3">Lipoprotein</fullName>
    </recommendedName>
</protein>
<reference evidence="1" key="1">
    <citation type="submission" date="2020-10" db="EMBL/GenBank/DDBJ databases">
        <authorList>
            <person name="Gilroy R."/>
        </authorList>
    </citation>
    <scope>NUCLEOTIDE SEQUENCE</scope>
    <source>
        <strain evidence="1">11159</strain>
    </source>
</reference>
<dbReference type="EMBL" id="JADIMY010000050">
    <property type="protein sequence ID" value="MBO8427393.1"/>
    <property type="molecule type" value="Genomic_DNA"/>
</dbReference>
<evidence type="ECO:0000313" key="1">
    <source>
        <dbReference type="EMBL" id="MBO8427393.1"/>
    </source>
</evidence>
<dbReference type="PROSITE" id="PS51257">
    <property type="entry name" value="PROKAR_LIPOPROTEIN"/>
    <property type="match status" value="1"/>
</dbReference>
<proteinExistence type="predicted"/>
<dbReference type="Proteomes" id="UP000823613">
    <property type="component" value="Unassembled WGS sequence"/>
</dbReference>
<reference evidence="1" key="2">
    <citation type="journal article" date="2021" name="PeerJ">
        <title>Extensive microbial diversity within the chicken gut microbiome revealed by metagenomics and culture.</title>
        <authorList>
            <person name="Gilroy R."/>
            <person name="Ravi A."/>
            <person name="Getino M."/>
            <person name="Pursley I."/>
            <person name="Horton D.L."/>
            <person name="Alikhan N.F."/>
            <person name="Baker D."/>
            <person name="Gharbi K."/>
            <person name="Hall N."/>
            <person name="Watson M."/>
            <person name="Adriaenssens E.M."/>
            <person name="Foster-Nyarko E."/>
            <person name="Jarju S."/>
            <person name="Secka A."/>
            <person name="Antonio M."/>
            <person name="Oren A."/>
            <person name="Chaudhuri R.R."/>
            <person name="La Ragione R."/>
            <person name="Hildebrand F."/>
            <person name="Pallen M.J."/>
        </authorList>
    </citation>
    <scope>NUCLEOTIDE SEQUENCE</scope>
    <source>
        <strain evidence="1">11159</strain>
    </source>
</reference>
<dbReference type="AlphaFoldDB" id="A0A9D9DII4"/>
<name>A0A9D9DII4_9BACL</name>
<gene>
    <name evidence="1" type="ORF">IAC58_02390</name>
</gene>
<sequence>MRNSHLLLTAMASILTIGGLVSCQNKETVVENEKPVEKTTKKEEQVQRQEYEINFIDDDLIKVPAGTYSSDLYYNGEYKNSEGEYLTHDQVGIKMLENLSAYLYKEAKTDGTVNLDTIKDILSFDYIAYHTNVNNYGSSAVIYNEFIENYNSLTKVVDDEKEDAKLDTFYFDYKDLRAPTGSYSSDVYYLNEEHSRLSKDIYVDMLENMNEYFVDSLISGSEIDEDYLKELMTTKYIAYHTNVNNYGYNHSAYYNFVKGVSLE</sequence>
<comment type="caution">
    <text evidence="1">The sequence shown here is derived from an EMBL/GenBank/DDBJ whole genome shotgun (WGS) entry which is preliminary data.</text>
</comment>
<evidence type="ECO:0008006" key="3">
    <source>
        <dbReference type="Google" id="ProtNLM"/>
    </source>
</evidence>